<evidence type="ECO:0008006" key="3">
    <source>
        <dbReference type="Google" id="ProtNLM"/>
    </source>
</evidence>
<evidence type="ECO:0000313" key="1">
    <source>
        <dbReference type="EMBL" id="AUD04931.1"/>
    </source>
</evidence>
<dbReference type="KEGG" id="spir:CWM47_25640"/>
<proteinExistence type="predicted"/>
<keyword evidence="2" id="KW-1185">Reference proteome</keyword>
<accession>A0A2K8Z4Z4</accession>
<dbReference type="OrthoDB" id="114489at2"/>
<organism evidence="1 2">
    <name type="scientific">Spirosoma pollinicola</name>
    <dbReference type="NCBI Taxonomy" id="2057025"/>
    <lineage>
        <taxon>Bacteria</taxon>
        <taxon>Pseudomonadati</taxon>
        <taxon>Bacteroidota</taxon>
        <taxon>Cytophagia</taxon>
        <taxon>Cytophagales</taxon>
        <taxon>Cytophagaceae</taxon>
        <taxon>Spirosoma</taxon>
    </lineage>
</organism>
<evidence type="ECO:0000313" key="2">
    <source>
        <dbReference type="Proteomes" id="UP000232883"/>
    </source>
</evidence>
<dbReference type="Pfam" id="PF08843">
    <property type="entry name" value="AbiEii"/>
    <property type="match status" value="1"/>
</dbReference>
<dbReference type="InterPro" id="IPR014942">
    <property type="entry name" value="AbiEii"/>
</dbReference>
<sequence length="231" mass="26657">MNHHTNLVRIRAVAAALAELNEKVVFVGGATISLHADDSAAAEPRPTDDIDVVIEVATYREFSSQIEDRLRQLGFTNDYESGVICRYKIHGLLVDVMPTDSGVLGFTNRWYKDGVKEAIIYQIDERQSIRIFSAPYFIATKIEAFNSFRHGRDPRMNSDFEDIIYLFDNRQKLFNEIMESTEPMRSYVQAEINTLLSKSSLYEYIYAQLERSTASQRTERILKIWQNLINQ</sequence>
<name>A0A2K8Z4Z4_9BACT</name>
<dbReference type="RefSeq" id="WP_100991232.1">
    <property type="nucleotide sequence ID" value="NZ_CP025096.1"/>
</dbReference>
<reference evidence="1 2" key="1">
    <citation type="submission" date="2017-11" db="EMBL/GenBank/DDBJ databases">
        <title>Taxonomic description and genome sequences of Spirosoma HA7 sp. nov., isolated from pollen microhabitat of Corylus avellana.</title>
        <authorList>
            <person name="Ambika Manirajan B."/>
            <person name="Suarez C."/>
            <person name="Ratering S."/>
            <person name="Geissler-Plaum R."/>
            <person name="Cardinale M."/>
            <person name="Sylvia S."/>
        </authorList>
    </citation>
    <scope>NUCLEOTIDE SEQUENCE [LARGE SCALE GENOMIC DNA]</scope>
    <source>
        <strain evidence="1 2">HA7</strain>
    </source>
</reference>
<dbReference type="EMBL" id="CP025096">
    <property type="protein sequence ID" value="AUD04931.1"/>
    <property type="molecule type" value="Genomic_DNA"/>
</dbReference>
<dbReference type="Proteomes" id="UP000232883">
    <property type="component" value="Chromosome"/>
</dbReference>
<gene>
    <name evidence="1" type="ORF">CWM47_25640</name>
</gene>
<protein>
    <recommendedName>
        <fullName evidence="3">Nucleotidyl transferase AbiEii/AbiGii toxin family protein</fullName>
    </recommendedName>
</protein>
<dbReference type="AlphaFoldDB" id="A0A2K8Z4Z4"/>